<comment type="caution">
    <text evidence="2">The sequence shown here is derived from an EMBL/GenBank/DDBJ whole genome shotgun (WGS) entry which is preliminary data.</text>
</comment>
<proteinExistence type="predicted"/>
<evidence type="ECO:0000313" key="2">
    <source>
        <dbReference type="EMBL" id="MDC0678763.1"/>
    </source>
</evidence>
<dbReference type="Proteomes" id="UP001217485">
    <property type="component" value="Unassembled WGS sequence"/>
</dbReference>
<evidence type="ECO:0000313" key="3">
    <source>
        <dbReference type="Proteomes" id="UP001217485"/>
    </source>
</evidence>
<keyword evidence="3" id="KW-1185">Reference proteome</keyword>
<organism evidence="2 3">
    <name type="scientific">Sorangium atrum</name>
    <dbReference type="NCBI Taxonomy" id="2995308"/>
    <lineage>
        <taxon>Bacteria</taxon>
        <taxon>Pseudomonadati</taxon>
        <taxon>Myxococcota</taxon>
        <taxon>Polyangia</taxon>
        <taxon>Polyangiales</taxon>
        <taxon>Polyangiaceae</taxon>
        <taxon>Sorangium</taxon>
    </lineage>
</organism>
<evidence type="ECO:0000256" key="1">
    <source>
        <dbReference type="SAM" id="SignalP"/>
    </source>
</evidence>
<feature type="signal peptide" evidence="1">
    <location>
        <begin position="1"/>
        <end position="30"/>
    </location>
</feature>
<keyword evidence="1" id="KW-0732">Signal</keyword>
<dbReference type="EMBL" id="JAQNDK010000001">
    <property type="protein sequence ID" value="MDC0678763.1"/>
    <property type="molecule type" value="Genomic_DNA"/>
</dbReference>
<protein>
    <recommendedName>
        <fullName evidence="4">Secreted protein</fullName>
    </recommendedName>
</protein>
<dbReference type="PROSITE" id="PS51318">
    <property type="entry name" value="TAT"/>
    <property type="match status" value="1"/>
</dbReference>
<dbReference type="RefSeq" id="WP_272095604.1">
    <property type="nucleotide sequence ID" value="NZ_JAQNDK010000001.1"/>
</dbReference>
<name>A0ABT5BXB3_9BACT</name>
<accession>A0ABT5BXB3</accession>
<sequence>MNTTVRTLLRGAVAASMALGAMLSASPARAALSCFVGFDDFDALNGMWADARATFTYETGYADGYLVPCEEAEGSCWTYRQYCEGMQQGTNYINVEDGSGYGHYHLSFTNPGFTGCGFVDPGDGQGPGTAKLIGGACGIPNWPAEPRKLQSHVADQWIKVWNGTNERFPQPFRMSTITVGDMPIQLWYRRISDGQWFVYESLAANTIHTLFMDYSSHVFFKAASEDAVGPYTIWNFEVNAPS</sequence>
<evidence type="ECO:0008006" key="4">
    <source>
        <dbReference type="Google" id="ProtNLM"/>
    </source>
</evidence>
<feature type="chain" id="PRO_5046353924" description="Secreted protein" evidence="1">
    <location>
        <begin position="31"/>
        <end position="242"/>
    </location>
</feature>
<reference evidence="2 3" key="1">
    <citation type="submission" date="2023-01" db="EMBL/GenBank/DDBJ databases">
        <title>Minimal conservation of predation-associated metabolite biosynthetic gene clusters underscores biosynthetic potential of Myxococcota including descriptions for ten novel species: Archangium lansinium sp. nov., Myxococcus landrumus sp. nov., Nannocystis bai.</title>
        <authorList>
            <person name="Ahearne A."/>
            <person name="Stevens C."/>
            <person name="Dowd S."/>
        </authorList>
    </citation>
    <scope>NUCLEOTIDE SEQUENCE [LARGE SCALE GENOMIC DNA]</scope>
    <source>
        <strain evidence="2 3">WIWO2</strain>
    </source>
</reference>
<gene>
    <name evidence="2" type="ORF">POL72_13545</name>
</gene>
<dbReference type="InterPro" id="IPR006311">
    <property type="entry name" value="TAT_signal"/>
</dbReference>